<feature type="chain" id="PRO_5009582561" description="Peptidase M15A C-terminal domain-containing protein" evidence="1">
    <location>
        <begin position="23"/>
        <end position="330"/>
    </location>
</feature>
<dbReference type="AlphaFoldDB" id="A0A1G2DF05"/>
<protein>
    <recommendedName>
        <fullName evidence="4">Peptidase M15A C-terminal domain-containing protein</fullName>
    </recommendedName>
</protein>
<evidence type="ECO:0000313" key="2">
    <source>
        <dbReference type="EMBL" id="OGZ12123.1"/>
    </source>
</evidence>
<evidence type="ECO:0000256" key="1">
    <source>
        <dbReference type="SAM" id="SignalP"/>
    </source>
</evidence>
<sequence>MMRLMRCVFVTFAILVASVLKAGSDVNGVEGSILARVDCPPNNAACAKPIAKKENASSLKAKKQKVRKPPVRVQGKRVTPKKNIREFPTPSSLSTEQRLTPAQKEKFELFTECINYSTPEDPVERVKTFVFSEQKKLEDASGWKMRLASIRGSKAHQTQEVCFARAYGLKGFRSLAEIKSESGRALVPINSPHVEIAENEIPLDRSLARNWTRDYIVELGEAMHRHFSVKDGSRGGVLPLRVTSIIRSFEDQAYQVRRGKSPADCRYQFLCSTHTTGSAFDLGFRDLGPEQKQWLQSKLIADQRARRIYFIVERDHYHVFVLPPEYIGEE</sequence>
<feature type="signal peptide" evidence="1">
    <location>
        <begin position="1"/>
        <end position="22"/>
    </location>
</feature>
<dbReference type="SUPFAM" id="SSF55166">
    <property type="entry name" value="Hedgehog/DD-peptidase"/>
    <property type="match status" value="1"/>
</dbReference>
<dbReference type="STRING" id="1798665.A2942_02525"/>
<proteinExistence type="predicted"/>
<gene>
    <name evidence="2" type="ORF">A2942_02525</name>
</gene>
<name>A0A1G2DF05_9BACT</name>
<evidence type="ECO:0008006" key="4">
    <source>
        <dbReference type="Google" id="ProtNLM"/>
    </source>
</evidence>
<comment type="caution">
    <text evidence="2">The sequence shown here is derived from an EMBL/GenBank/DDBJ whole genome shotgun (WGS) entry which is preliminary data.</text>
</comment>
<evidence type="ECO:0000313" key="3">
    <source>
        <dbReference type="Proteomes" id="UP000178534"/>
    </source>
</evidence>
<dbReference type="EMBL" id="MHLP01000027">
    <property type="protein sequence ID" value="OGZ12123.1"/>
    <property type="molecule type" value="Genomic_DNA"/>
</dbReference>
<dbReference type="InterPro" id="IPR009045">
    <property type="entry name" value="Zn_M74/Hedgehog-like"/>
</dbReference>
<keyword evidence="1" id="KW-0732">Signal</keyword>
<reference evidence="2 3" key="1">
    <citation type="journal article" date="2016" name="Nat. Commun.">
        <title>Thousands of microbial genomes shed light on interconnected biogeochemical processes in an aquifer system.</title>
        <authorList>
            <person name="Anantharaman K."/>
            <person name="Brown C.T."/>
            <person name="Hug L.A."/>
            <person name="Sharon I."/>
            <person name="Castelle C.J."/>
            <person name="Probst A.J."/>
            <person name="Thomas B.C."/>
            <person name="Singh A."/>
            <person name="Wilkins M.J."/>
            <person name="Karaoz U."/>
            <person name="Brodie E.L."/>
            <person name="Williams K.H."/>
            <person name="Hubbard S.S."/>
            <person name="Banfield J.F."/>
        </authorList>
    </citation>
    <scope>NUCLEOTIDE SEQUENCE [LARGE SCALE GENOMIC DNA]</scope>
</reference>
<organism evidence="2 3">
    <name type="scientific">Candidatus Lloydbacteria bacterium RIFCSPLOWO2_01_FULL_50_20</name>
    <dbReference type="NCBI Taxonomy" id="1798665"/>
    <lineage>
        <taxon>Bacteria</taxon>
        <taxon>Candidatus Lloydiibacteriota</taxon>
    </lineage>
</organism>
<accession>A0A1G2DF05</accession>
<dbReference type="Proteomes" id="UP000178534">
    <property type="component" value="Unassembled WGS sequence"/>
</dbReference>